<dbReference type="InterPro" id="IPR015421">
    <property type="entry name" value="PyrdxlP-dep_Trfase_major"/>
</dbReference>
<dbReference type="Gene3D" id="3.40.640.10">
    <property type="entry name" value="Type I PLP-dependent aspartate aminotransferase-like (Major domain)"/>
    <property type="match status" value="1"/>
</dbReference>
<feature type="domain" description="Aromatic amino acid beta-eliminating lyase/threonine aldolase" evidence="4">
    <location>
        <begin position="16"/>
        <end position="303"/>
    </location>
</feature>
<dbReference type="SUPFAM" id="SSF53383">
    <property type="entry name" value="PLP-dependent transferases"/>
    <property type="match status" value="1"/>
</dbReference>
<dbReference type="InterPro" id="IPR001597">
    <property type="entry name" value="ArAA_b-elim_lyase/Thr_aldolase"/>
</dbReference>
<evidence type="ECO:0000313" key="6">
    <source>
        <dbReference type="Proteomes" id="UP001646141"/>
    </source>
</evidence>
<dbReference type="EMBL" id="QYAD01000003">
    <property type="protein sequence ID" value="MBL3690451.1"/>
    <property type="molecule type" value="Genomic_DNA"/>
</dbReference>
<dbReference type="Proteomes" id="UP001646141">
    <property type="component" value="Unassembled WGS sequence"/>
</dbReference>
<comment type="cofactor">
    <cofactor evidence="1">
        <name>pyridoxal 5'-phosphate</name>
        <dbReference type="ChEBI" id="CHEBI:597326"/>
    </cofactor>
</comment>
<dbReference type="RefSeq" id="WP_202382544.1">
    <property type="nucleotide sequence ID" value="NZ_BAAAMA010000001.1"/>
</dbReference>
<evidence type="ECO:0000256" key="1">
    <source>
        <dbReference type="ARBA" id="ARBA00001933"/>
    </source>
</evidence>
<dbReference type="InterPro" id="IPR015422">
    <property type="entry name" value="PyrdxlP-dep_Trfase_small"/>
</dbReference>
<dbReference type="PANTHER" id="PTHR48097:SF5">
    <property type="entry name" value="LOW SPECIFICITY L-THREONINE ALDOLASE"/>
    <property type="match status" value="1"/>
</dbReference>
<evidence type="ECO:0000256" key="3">
    <source>
        <dbReference type="ARBA" id="ARBA00022898"/>
    </source>
</evidence>
<reference evidence="5 6" key="1">
    <citation type="submission" date="2018-09" db="EMBL/GenBank/DDBJ databases">
        <title>Comparative genomics of Leucobacter spp.</title>
        <authorList>
            <person name="Reis A.C."/>
            <person name="Kolvenbach B.A."/>
            <person name="Corvini P.F.X."/>
            <person name="Nunes O.C."/>
        </authorList>
    </citation>
    <scope>NUCLEOTIDE SEQUENCE [LARGE SCALE GENOMIC DNA]</scope>
    <source>
        <strain evidence="5 6">L-1</strain>
    </source>
</reference>
<dbReference type="InterPro" id="IPR015424">
    <property type="entry name" value="PyrdxlP-dep_Trfase"/>
</dbReference>
<dbReference type="Gene3D" id="3.90.1150.10">
    <property type="entry name" value="Aspartate Aminotransferase, domain 1"/>
    <property type="match status" value="1"/>
</dbReference>
<dbReference type="PANTHER" id="PTHR48097">
    <property type="entry name" value="L-THREONINE ALDOLASE-RELATED"/>
    <property type="match status" value="1"/>
</dbReference>
<comment type="similarity">
    <text evidence="2">Belongs to the threonine aldolase family.</text>
</comment>
<organism evidence="5 6">
    <name type="scientific">Leucobacter chromiireducens subsp. chromiireducens</name>
    <dbReference type="NCBI Taxonomy" id="660067"/>
    <lineage>
        <taxon>Bacteria</taxon>
        <taxon>Bacillati</taxon>
        <taxon>Actinomycetota</taxon>
        <taxon>Actinomycetes</taxon>
        <taxon>Micrococcales</taxon>
        <taxon>Microbacteriaceae</taxon>
        <taxon>Leucobacter</taxon>
    </lineage>
</organism>
<name>A0ABS1SQL0_9MICO</name>
<comment type="caution">
    <text evidence="5">The sequence shown here is derived from an EMBL/GenBank/DDBJ whole genome shotgun (WGS) entry which is preliminary data.</text>
</comment>
<keyword evidence="3" id="KW-0663">Pyridoxal phosphate</keyword>
<accession>A0ABS1SQL0</accession>
<evidence type="ECO:0000256" key="2">
    <source>
        <dbReference type="ARBA" id="ARBA00006966"/>
    </source>
</evidence>
<protein>
    <submittedName>
        <fullName evidence="5">Threonine aldolase</fullName>
    </submittedName>
</protein>
<evidence type="ECO:0000259" key="4">
    <source>
        <dbReference type="Pfam" id="PF01212"/>
    </source>
</evidence>
<gene>
    <name evidence="5" type="ORF">D3226_10845</name>
</gene>
<proteinExistence type="inferred from homology"/>
<sequence length="349" mass="36430">MTSTAASVPSPLPRSFASDNWAGAHPEVLSALTAANAGHAPAYGGDPWTAEFQELTRTLFGSETEAFPVFNGTGANVLALQAALPRWGAVITPRTAHINGDEAGAPEKTGGLKLLTVDTPDGKLTPELAAREAWGFGSEHRSQPLALSVSQVTELGTCYTPDELRALADFAHEHGMVLHIDGSRLGNAAAHLGVSLAALTSEVGADLLSLGGTKNGLLGAEAVLVLRPEAAPGMKFLRKINLQLASKMRFISAQLLALYGGDLWHRSASHANAMAVRLATGIEAIDQIGIAQPVASNAVFATMPQATAARAQERFAFGAWPGDPELYRLMCAWDTTPEDVDALLAALAG</sequence>
<evidence type="ECO:0000313" key="5">
    <source>
        <dbReference type="EMBL" id="MBL3690451.1"/>
    </source>
</evidence>
<dbReference type="Pfam" id="PF01212">
    <property type="entry name" value="Beta_elim_lyase"/>
    <property type="match status" value="1"/>
</dbReference>
<keyword evidence="6" id="KW-1185">Reference proteome</keyword>